<keyword evidence="3" id="KW-0808">Transferase</keyword>
<accession>A0A8J6TEZ1</accession>
<keyword evidence="2 4" id="KW-0489">Methyltransferase</keyword>
<gene>
    <name evidence="4" type="ORF">H8E29_07990</name>
</gene>
<dbReference type="EMBL" id="JACNJN010000094">
    <property type="protein sequence ID" value="MBC8335188.1"/>
    <property type="molecule type" value="Genomic_DNA"/>
</dbReference>
<dbReference type="GO" id="GO:0015948">
    <property type="term" value="P:methanogenesis"/>
    <property type="evidence" value="ECO:0007669"/>
    <property type="project" value="InterPro"/>
</dbReference>
<sequence>MLSLRPALSEQDVTRIHEHSLDVLQNVGIDFKTRKALEILEDRGCKVDYDRNWASIPPELVEWAIKSAPRDVVLGARDPGRNLLLNGTRAHHTTDSQGTQAIDLETGEIHDSCAEDLRRMLLFADALDKIDIVNVTVSASDIPAHLRTIYHFAQAFTMTSKHVRTGVLNAQQVPFLVELAKAATGSDIFRPIFSAVDCTISPLMHDGPMTEACIELAKLNVPVMVFPMPLAGGTSPVTLGGTLLMHNIEFLSGLVLLQCANPGAPVIYGSEASQLDMQTGRYGGSADGYGMSTALVNLARFYNIPANLRGLTTKSKQIDAQYGYESVSGTILSYLAGADEIYSVGLLGAAQILSLEKMVFDNHLIHQLETMLTPINVDEAHLQADLIKRVGVGGEFLTARETLKYTREEYIPLWPPYDKDLMELMHAEAQEILNTHTPPPLPQGAETRIQEILREADKVLVG</sequence>
<dbReference type="Gene3D" id="3.20.20.480">
    <property type="entry name" value="Trimethylamine methyltransferase-like"/>
    <property type="match status" value="1"/>
</dbReference>
<dbReference type="AlphaFoldDB" id="A0A8J6TEZ1"/>
<dbReference type="Pfam" id="PF06253">
    <property type="entry name" value="MTTB"/>
    <property type="match status" value="1"/>
</dbReference>
<evidence type="ECO:0000313" key="5">
    <source>
        <dbReference type="Proteomes" id="UP000614469"/>
    </source>
</evidence>
<evidence type="ECO:0000256" key="1">
    <source>
        <dbReference type="ARBA" id="ARBA00007137"/>
    </source>
</evidence>
<dbReference type="Proteomes" id="UP000614469">
    <property type="component" value="Unassembled WGS sequence"/>
</dbReference>
<dbReference type="GO" id="GO:0008168">
    <property type="term" value="F:methyltransferase activity"/>
    <property type="evidence" value="ECO:0007669"/>
    <property type="project" value="UniProtKB-KW"/>
</dbReference>
<evidence type="ECO:0000256" key="3">
    <source>
        <dbReference type="ARBA" id="ARBA00022679"/>
    </source>
</evidence>
<evidence type="ECO:0000256" key="2">
    <source>
        <dbReference type="ARBA" id="ARBA00022603"/>
    </source>
</evidence>
<dbReference type="InterPro" id="IPR038601">
    <property type="entry name" value="MttB-like_sf"/>
</dbReference>
<comment type="caution">
    <text evidence="4">The sequence shown here is derived from an EMBL/GenBank/DDBJ whole genome shotgun (WGS) entry which is preliminary data.</text>
</comment>
<evidence type="ECO:0000313" key="4">
    <source>
        <dbReference type="EMBL" id="MBC8335188.1"/>
    </source>
</evidence>
<proteinExistence type="inferred from homology"/>
<name>A0A8J6TEZ1_9CHLR</name>
<dbReference type="InterPro" id="IPR010426">
    <property type="entry name" value="MTTB_MeTrfase"/>
</dbReference>
<comment type="similarity">
    <text evidence="1">Belongs to the trimethylamine methyltransferase family.</text>
</comment>
<protein>
    <submittedName>
        <fullName evidence="4">Trimethylamine methyltransferase family protein</fullName>
    </submittedName>
</protein>
<organism evidence="4 5">
    <name type="scientific">Candidatus Desulfolinea nitratireducens</name>
    <dbReference type="NCBI Taxonomy" id="2841698"/>
    <lineage>
        <taxon>Bacteria</taxon>
        <taxon>Bacillati</taxon>
        <taxon>Chloroflexota</taxon>
        <taxon>Anaerolineae</taxon>
        <taxon>Anaerolineales</taxon>
        <taxon>Anaerolineales incertae sedis</taxon>
        <taxon>Candidatus Desulfolinea</taxon>
    </lineage>
</organism>
<dbReference type="GO" id="GO:0032259">
    <property type="term" value="P:methylation"/>
    <property type="evidence" value="ECO:0007669"/>
    <property type="project" value="UniProtKB-KW"/>
</dbReference>
<reference evidence="4 5" key="1">
    <citation type="submission" date="2020-08" db="EMBL/GenBank/DDBJ databases">
        <title>Bridging the membrane lipid divide: bacteria of the FCB group superphylum have the potential to synthesize archaeal ether lipids.</title>
        <authorList>
            <person name="Villanueva L."/>
            <person name="Von Meijenfeldt F.A.B."/>
            <person name="Westbye A.B."/>
            <person name="Yadav S."/>
            <person name="Hopmans E.C."/>
            <person name="Dutilh B.E."/>
            <person name="Sinninghe Damste J.S."/>
        </authorList>
    </citation>
    <scope>NUCLEOTIDE SEQUENCE [LARGE SCALE GENOMIC DNA]</scope>
    <source>
        <strain evidence="4">NIOZ-UU36</strain>
    </source>
</reference>